<keyword evidence="9 10" id="KW-0511">Multifunctional enzyme</keyword>
<comment type="subcellular location">
    <subcellularLocation>
        <location evidence="10">Cytoplasm</location>
    </subcellularLocation>
</comment>
<dbReference type="InterPro" id="IPR047785">
    <property type="entry name" value="tRNA_MNMC2"/>
</dbReference>
<keyword evidence="2 10" id="KW-0489">Methyltransferase</keyword>
<keyword evidence="5 10" id="KW-0949">S-adenosyl-L-methionine</keyword>
<dbReference type="Gene3D" id="3.50.50.60">
    <property type="entry name" value="FAD/NAD(P)-binding domain"/>
    <property type="match status" value="1"/>
</dbReference>
<evidence type="ECO:0000256" key="4">
    <source>
        <dbReference type="ARBA" id="ARBA00022679"/>
    </source>
</evidence>
<evidence type="ECO:0000313" key="14">
    <source>
        <dbReference type="Proteomes" id="UP001285263"/>
    </source>
</evidence>
<feature type="domain" description="FAD dependent oxidoreductase" evidence="11">
    <location>
        <begin position="255"/>
        <end position="602"/>
    </location>
</feature>
<dbReference type="InterPro" id="IPR029063">
    <property type="entry name" value="SAM-dependent_MTases_sf"/>
</dbReference>
<dbReference type="PANTHER" id="PTHR13847">
    <property type="entry name" value="SARCOSINE DEHYDROGENASE-RELATED"/>
    <property type="match status" value="1"/>
</dbReference>
<comment type="similarity">
    <text evidence="10">In the C-terminal section; belongs to the DAO family.</text>
</comment>
<comment type="catalytic activity">
    <reaction evidence="10">
        <text>5-aminomethyl-2-thiouridine(34) in tRNA + S-adenosyl-L-methionine = 5-methylaminomethyl-2-thiouridine(34) in tRNA + S-adenosyl-L-homocysteine + H(+)</text>
        <dbReference type="Rhea" id="RHEA:19569"/>
        <dbReference type="Rhea" id="RHEA-COMP:10195"/>
        <dbReference type="Rhea" id="RHEA-COMP:10197"/>
        <dbReference type="ChEBI" id="CHEBI:15378"/>
        <dbReference type="ChEBI" id="CHEBI:57856"/>
        <dbReference type="ChEBI" id="CHEBI:59789"/>
        <dbReference type="ChEBI" id="CHEBI:74454"/>
        <dbReference type="ChEBI" id="CHEBI:74455"/>
        <dbReference type="EC" id="2.1.1.61"/>
    </reaction>
</comment>
<protein>
    <recommendedName>
        <fullName evidence="10">tRNA 5-methylaminomethyl-2-thiouridine biosynthesis bifunctional protein MnmC</fullName>
        <shortName evidence="10">tRNA mnm(5)s(2)U biosynthesis bifunctional protein</shortName>
    </recommendedName>
    <domain>
        <recommendedName>
            <fullName evidence="10">tRNA (mnm(5)s(2)U34)-methyltransferase</fullName>
            <ecNumber evidence="10">2.1.1.61</ecNumber>
        </recommendedName>
    </domain>
    <domain>
        <recommendedName>
            <fullName evidence="10">FAD-dependent cmnm(5)s(2)U34 oxidoreductase</fullName>
            <ecNumber evidence="10">1.5.-.-</ecNumber>
        </recommendedName>
    </domain>
</protein>
<keyword evidence="4 10" id="KW-0808">Transferase</keyword>
<comment type="similarity">
    <text evidence="10">In the N-terminal section; belongs to the methyltransferase superfamily. tRNA (mnm(5)s(2)U34)-methyltransferase family.</text>
</comment>
<sequence>MKTAPLVHARIDFSDPAAPGAPDFGDVYHSRAGALGQARHVFLGGNGLPGRWAGRERFVMLETGFGLGNNFLAAWDAWRQDPARCRHLLYIGIEKHPARRDDLQRAHAASPLPDLAAQLVAAWPPLTPDLHALDFENGGIRLLLAQGDVHRWMRELVADDVDAFCLDGFSPAQNPDMWDGHLLKALGRRAAPDATAATWSVAPQVRAGLAAAGFEVERQRGFANKGGMCVAQYRPRHIAQRPAARAPLAPGAREALIIGAGLAGAACAWALAREGIASTVIDTRPGPAQGASGNPAGLFHGTLNPDDGLHARFNRAAALATERALRELPPMPGLQRGLLRLEQERDAAAMQALIDRLGLPPDYVQALDRDAARAASGLPGLPSPAWFYPGGGALTPSAYARAMLDAANTRWRQARVGALRRAGDGWQVLADDGSTIGEAPLVVIAAGHEGQALLDGLPPLLCQRGQLTHLARSAVPPRIPVAGLGYAIPDGTGGLWCGAASHDGDMQPALRSEDQAANLAQWSRLSGEPQASETPLAGRVAWRLAAPDRLPLVGGLPDGTAGTAARMDQPRFIPRLPGLAVCTAFGSRGITWAALCGQVLAAQVTGAPLPLEASLVDAIDPARFLVRQQRRTAE</sequence>
<dbReference type="EC" id="1.5.-.-" evidence="10"/>
<evidence type="ECO:0000256" key="5">
    <source>
        <dbReference type="ARBA" id="ARBA00022691"/>
    </source>
</evidence>
<comment type="function">
    <text evidence="10">Catalyzes the last two steps in the biosynthesis of 5-methylaminomethyl-2-thiouridine (mnm(5)s(2)U) at the wobble position (U34) in tRNA. Catalyzes the FAD-dependent demodification of cmnm(5)s(2)U34 to nm(5)s(2)U34, followed by the transfer of a methyl group from S-adenosyl-L-methionine to nm(5)s(2)U34, to form mnm(5)s(2)U34.</text>
</comment>
<evidence type="ECO:0000256" key="1">
    <source>
        <dbReference type="ARBA" id="ARBA00022490"/>
    </source>
</evidence>
<evidence type="ECO:0000259" key="12">
    <source>
        <dbReference type="Pfam" id="PF05430"/>
    </source>
</evidence>
<dbReference type="RefSeq" id="WP_320424048.1">
    <property type="nucleotide sequence ID" value="NZ_JAXCLA010000005.1"/>
</dbReference>
<evidence type="ECO:0000256" key="3">
    <source>
        <dbReference type="ARBA" id="ARBA00022630"/>
    </source>
</evidence>
<dbReference type="NCBIfam" id="TIGR03197">
    <property type="entry name" value="MnmC_Cterm"/>
    <property type="match status" value="1"/>
</dbReference>
<evidence type="ECO:0000256" key="6">
    <source>
        <dbReference type="ARBA" id="ARBA00022694"/>
    </source>
</evidence>
<feature type="region of interest" description="FAD-dependent cmnm(5)s(2)U34 oxidoreductase" evidence="10">
    <location>
        <begin position="258"/>
        <end position="634"/>
    </location>
</feature>
<reference evidence="13 14" key="1">
    <citation type="submission" date="2023-11" db="EMBL/GenBank/DDBJ databases">
        <title>Paucibacter sp. nov., isolated from fresh soil in Korea.</title>
        <authorList>
            <person name="Le N.T.T."/>
        </authorList>
    </citation>
    <scope>NUCLEOTIDE SEQUENCE [LARGE SCALE GENOMIC DNA]</scope>
    <source>
        <strain evidence="13 14">R3-3</strain>
    </source>
</reference>
<dbReference type="NCBIfam" id="NF033855">
    <property type="entry name" value="tRNA_MNMC2"/>
    <property type="match status" value="1"/>
</dbReference>
<keyword evidence="8 10" id="KW-0560">Oxidoreductase</keyword>
<dbReference type="SUPFAM" id="SSF51905">
    <property type="entry name" value="FAD/NAD(P)-binding domain"/>
    <property type="match status" value="1"/>
</dbReference>
<dbReference type="Pfam" id="PF01266">
    <property type="entry name" value="DAO"/>
    <property type="match status" value="1"/>
</dbReference>
<evidence type="ECO:0000313" key="13">
    <source>
        <dbReference type="EMBL" id="MDY0746150.1"/>
    </source>
</evidence>
<keyword evidence="1 10" id="KW-0963">Cytoplasm</keyword>
<evidence type="ECO:0000256" key="8">
    <source>
        <dbReference type="ARBA" id="ARBA00023002"/>
    </source>
</evidence>
<evidence type="ECO:0000256" key="9">
    <source>
        <dbReference type="ARBA" id="ARBA00023268"/>
    </source>
</evidence>
<dbReference type="GO" id="GO:0032259">
    <property type="term" value="P:methylation"/>
    <property type="evidence" value="ECO:0007669"/>
    <property type="project" value="UniProtKB-KW"/>
</dbReference>
<dbReference type="Proteomes" id="UP001285263">
    <property type="component" value="Unassembled WGS sequence"/>
</dbReference>
<evidence type="ECO:0000259" key="11">
    <source>
        <dbReference type="Pfam" id="PF01266"/>
    </source>
</evidence>
<dbReference type="PANTHER" id="PTHR13847:SF283">
    <property type="entry name" value="TRNA 5-METHYLAMINOMETHYL-2-THIOURIDINE BIOSYNTHESIS BIFUNCTIONAL PROTEIN MNMC"/>
    <property type="match status" value="1"/>
</dbReference>
<feature type="region of interest" description="tRNA (mnm(5)s(2)U34)-methyltransferase" evidence="10">
    <location>
        <begin position="1"/>
        <end position="234"/>
    </location>
</feature>
<dbReference type="InterPro" id="IPR017610">
    <property type="entry name" value="tRNA_S-uridine_synth_MnmC_C"/>
</dbReference>
<dbReference type="Pfam" id="PF05430">
    <property type="entry name" value="Methyltransf_30"/>
    <property type="match status" value="1"/>
</dbReference>
<comment type="cofactor">
    <cofactor evidence="10">
        <name>FAD</name>
        <dbReference type="ChEBI" id="CHEBI:57692"/>
    </cofactor>
</comment>
<keyword evidence="7 10" id="KW-0274">FAD</keyword>
<dbReference type="HAMAP" id="MF_01102">
    <property type="entry name" value="MnmC"/>
    <property type="match status" value="1"/>
</dbReference>
<keyword evidence="6 10" id="KW-0819">tRNA processing</keyword>
<dbReference type="GO" id="GO:0004808">
    <property type="term" value="F:tRNA (5-methylaminomethyl-2-thiouridylate)(34)-methyltransferase activity"/>
    <property type="evidence" value="ECO:0007669"/>
    <property type="project" value="UniProtKB-EC"/>
</dbReference>
<evidence type="ECO:0000256" key="10">
    <source>
        <dbReference type="HAMAP-Rule" id="MF_01102"/>
    </source>
</evidence>
<keyword evidence="3 10" id="KW-0285">Flavoprotein</keyword>
<dbReference type="Gene3D" id="3.40.50.150">
    <property type="entry name" value="Vaccinia Virus protein VP39"/>
    <property type="match status" value="1"/>
</dbReference>
<keyword evidence="14" id="KW-1185">Reference proteome</keyword>
<accession>A0ABU5DIN3</accession>
<dbReference type="InterPro" id="IPR008471">
    <property type="entry name" value="MnmC-like_methylTransf"/>
</dbReference>
<evidence type="ECO:0000256" key="2">
    <source>
        <dbReference type="ARBA" id="ARBA00022603"/>
    </source>
</evidence>
<dbReference type="EMBL" id="JAXCLA010000005">
    <property type="protein sequence ID" value="MDY0746150.1"/>
    <property type="molecule type" value="Genomic_DNA"/>
</dbReference>
<dbReference type="InterPro" id="IPR006076">
    <property type="entry name" value="FAD-dep_OxRdtase"/>
</dbReference>
<organism evidence="13 14">
    <name type="scientific">Roseateles agri</name>
    <dbReference type="NCBI Taxonomy" id="3098619"/>
    <lineage>
        <taxon>Bacteria</taxon>
        <taxon>Pseudomonadati</taxon>
        <taxon>Pseudomonadota</taxon>
        <taxon>Betaproteobacteria</taxon>
        <taxon>Burkholderiales</taxon>
        <taxon>Sphaerotilaceae</taxon>
        <taxon>Roseateles</taxon>
    </lineage>
</organism>
<evidence type="ECO:0000256" key="7">
    <source>
        <dbReference type="ARBA" id="ARBA00022827"/>
    </source>
</evidence>
<dbReference type="InterPro" id="IPR023032">
    <property type="entry name" value="tRNA_MAMT_biosynth_bifunc_MnmC"/>
</dbReference>
<dbReference type="InterPro" id="IPR036188">
    <property type="entry name" value="FAD/NAD-bd_sf"/>
</dbReference>
<proteinExistence type="inferred from homology"/>
<comment type="caution">
    <text evidence="13">The sequence shown here is derived from an EMBL/GenBank/DDBJ whole genome shotgun (WGS) entry which is preliminary data.</text>
</comment>
<name>A0ABU5DIN3_9BURK</name>
<feature type="domain" description="MnmC-like methyltransferase" evidence="12">
    <location>
        <begin position="114"/>
        <end position="232"/>
    </location>
</feature>
<gene>
    <name evidence="10 13" type="primary">mnmC</name>
    <name evidence="13" type="ORF">SNE35_16650</name>
</gene>
<dbReference type="Gene3D" id="3.30.9.10">
    <property type="entry name" value="D-Amino Acid Oxidase, subunit A, domain 2"/>
    <property type="match status" value="1"/>
</dbReference>
<dbReference type="EC" id="2.1.1.61" evidence="10"/>